<evidence type="ECO:0008006" key="2">
    <source>
        <dbReference type="Google" id="ProtNLM"/>
    </source>
</evidence>
<protein>
    <recommendedName>
        <fullName evidence="2">RecF/RecN/SMC N-terminal domain-containing protein</fullName>
    </recommendedName>
</protein>
<dbReference type="PANTHER" id="PTHR32114:SF2">
    <property type="entry name" value="ABC TRANSPORTER ABCH.3"/>
    <property type="match status" value="1"/>
</dbReference>
<sequence>QGSIDKRLAERATIELALQQAQTAMSTLTSEKTVAVNNLLTGLRNTDKSELETQRSTKMEAKAKLDTQQSELGERFNEKFLEVSRVKDKIALNEGEIERLKLLPDVCPTCNRPGVEDASRLAVNKMVADNQGFQVDCENLSVEYKEMGVQIEGYRDQISGLAREIEALVQQQVDLNSKSYPDAEALEAEYNTKIGDAQGTITLKSAENGLAGDAIQDLQQKQSHCQQTISSTRTEIDQQNQGIHGWQRRLGQLQSLQAGWQAQIEAAKKSVISAQAAQLQLMEQIETAKAGVATFESTKDHYDWLTAACKKIRSLSMDEALGFINERLRYYMDIFTDSEIQVVILPETDNVTGGTQDKIDIQITTAGGVYQSGSGGEKRRIDLALYFALSDLSAHVYGSHVSVLVCDEIMDSLDITGVYRCLDILKIKRDAGLSVFLTSQRVEILRGATDFDKWWVMQKVGGVSSLLDARAMA</sequence>
<dbReference type="EMBL" id="LAZR01029011">
    <property type="protein sequence ID" value="KKL60852.1"/>
    <property type="molecule type" value="Genomic_DNA"/>
</dbReference>
<dbReference type="InterPro" id="IPR027417">
    <property type="entry name" value="P-loop_NTPase"/>
</dbReference>
<name>A0A0F9GCJ3_9ZZZZ</name>
<comment type="caution">
    <text evidence="1">The sequence shown here is derived from an EMBL/GenBank/DDBJ whole genome shotgun (WGS) entry which is preliminary data.</text>
</comment>
<evidence type="ECO:0000313" key="1">
    <source>
        <dbReference type="EMBL" id="KKL60852.1"/>
    </source>
</evidence>
<dbReference type="Gene3D" id="1.10.287.1490">
    <property type="match status" value="1"/>
</dbReference>
<organism evidence="1">
    <name type="scientific">marine sediment metagenome</name>
    <dbReference type="NCBI Taxonomy" id="412755"/>
    <lineage>
        <taxon>unclassified sequences</taxon>
        <taxon>metagenomes</taxon>
        <taxon>ecological metagenomes</taxon>
    </lineage>
</organism>
<feature type="non-terminal residue" evidence="1">
    <location>
        <position position="1"/>
    </location>
</feature>
<dbReference type="PANTHER" id="PTHR32114">
    <property type="entry name" value="ABC TRANSPORTER ABCH.3"/>
    <property type="match status" value="1"/>
</dbReference>
<reference evidence="1" key="1">
    <citation type="journal article" date="2015" name="Nature">
        <title>Complex archaea that bridge the gap between prokaryotes and eukaryotes.</title>
        <authorList>
            <person name="Spang A."/>
            <person name="Saw J.H."/>
            <person name="Jorgensen S.L."/>
            <person name="Zaremba-Niedzwiedzka K."/>
            <person name="Martijn J."/>
            <person name="Lind A.E."/>
            <person name="van Eijk R."/>
            <person name="Schleper C."/>
            <person name="Guy L."/>
            <person name="Ettema T.J."/>
        </authorList>
    </citation>
    <scope>NUCLEOTIDE SEQUENCE</scope>
</reference>
<gene>
    <name evidence="1" type="ORF">LCGC14_2201170</name>
</gene>
<accession>A0A0F9GCJ3</accession>
<dbReference type="Gene3D" id="3.40.50.300">
    <property type="entry name" value="P-loop containing nucleotide triphosphate hydrolases"/>
    <property type="match status" value="1"/>
</dbReference>
<dbReference type="AlphaFoldDB" id="A0A0F9GCJ3"/>
<proteinExistence type="predicted"/>
<dbReference type="SUPFAM" id="SSF52540">
    <property type="entry name" value="P-loop containing nucleoside triphosphate hydrolases"/>
    <property type="match status" value="1"/>
</dbReference>